<reference evidence="2" key="1">
    <citation type="submission" date="2018-05" db="EMBL/GenBank/DDBJ databases">
        <title>Genome Sequencing of selected type strains of the family Eggerthellaceae.</title>
        <authorList>
            <person name="Danylec N."/>
            <person name="Stoll D.A."/>
            <person name="Doetsch A."/>
            <person name="Huch M."/>
        </authorList>
    </citation>
    <scope>NUCLEOTIDE SEQUENCE [LARGE SCALE GENOMIC DNA]</scope>
    <source>
        <strain evidence="2">DSM 22006</strain>
    </source>
</reference>
<name>A0A3N0I7D5_9ACTN</name>
<protein>
    <submittedName>
        <fullName evidence="1">Uncharacterized protein</fullName>
    </submittedName>
</protein>
<dbReference type="Proteomes" id="UP000271472">
    <property type="component" value="Unassembled WGS sequence"/>
</dbReference>
<accession>A0A3N0I7D5</accession>
<dbReference type="AlphaFoldDB" id="A0A3N0I7D5"/>
<organism evidence="1 2">
    <name type="scientific">Slackia isoflavoniconvertens</name>
    <dbReference type="NCBI Taxonomy" id="572010"/>
    <lineage>
        <taxon>Bacteria</taxon>
        <taxon>Bacillati</taxon>
        <taxon>Actinomycetota</taxon>
        <taxon>Coriobacteriia</taxon>
        <taxon>Eggerthellales</taxon>
        <taxon>Eggerthellaceae</taxon>
        <taxon>Slackia</taxon>
    </lineage>
</organism>
<keyword evidence="2" id="KW-1185">Reference proteome</keyword>
<sequence length="88" mass="9955">MTQTNDAICTRMRPVGDALRWHGLISLRAACAFGDKGSLFVSAMIFSCFLQDKTEVYCPAYYFSMLLRKQREKGSSQVSTAGIKHFYM</sequence>
<comment type="caution">
    <text evidence="1">The sequence shown here is derived from an EMBL/GenBank/DDBJ whole genome shotgun (WGS) entry which is preliminary data.</text>
</comment>
<proteinExistence type="predicted"/>
<evidence type="ECO:0000313" key="2">
    <source>
        <dbReference type="Proteomes" id="UP000271472"/>
    </source>
</evidence>
<evidence type="ECO:0000313" key="1">
    <source>
        <dbReference type="EMBL" id="RNM32934.1"/>
    </source>
</evidence>
<gene>
    <name evidence="1" type="ORF">DMP05_09190</name>
</gene>
<dbReference type="EMBL" id="QIBZ01000022">
    <property type="protein sequence ID" value="RNM32934.1"/>
    <property type="molecule type" value="Genomic_DNA"/>
</dbReference>